<evidence type="ECO:0000313" key="1">
    <source>
        <dbReference type="EMBL" id="SEE69120.1"/>
    </source>
</evidence>
<gene>
    <name evidence="1" type="ORF">SAMN04490194_3535</name>
</gene>
<sequence length="71" mass="7701">MLAIAVGQATMRVADNPHRQQAGSYTECGVCQISFHRTACPLASSTVDEYNPFEINGHDTDTCAVEAVLTW</sequence>
<dbReference type="AlphaFoldDB" id="A0A1H5KWN6"/>
<reference evidence="1 2" key="1">
    <citation type="submission" date="2016-10" db="EMBL/GenBank/DDBJ databases">
        <authorList>
            <person name="de Groot N.N."/>
        </authorList>
    </citation>
    <scope>NUCLEOTIDE SEQUENCE [LARGE SCALE GENOMIC DNA]</scope>
    <source>
        <strain evidence="1 2">BS3662</strain>
    </source>
</reference>
<dbReference type="Proteomes" id="UP000198985">
    <property type="component" value="Unassembled WGS sequence"/>
</dbReference>
<proteinExistence type="predicted"/>
<protein>
    <submittedName>
        <fullName evidence="1">Uncharacterized protein</fullName>
    </submittedName>
</protein>
<organism evidence="1 2">
    <name type="scientific">Pseudomonas migulae</name>
    <dbReference type="NCBI Taxonomy" id="78543"/>
    <lineage>
        <taxon>Bacteria</taxon>
        <taxon>Pseudomonadati</taxon>
        <taxon>Pseudomonadota</taxon>
        <taxon>Gammaproteobacteria</taxon>
        <taxon>Pseudomonadales</taxon>
        <taxon>Pseudomonadaceae</taxon>
        <taxon>Pseudomonas</taxon>
    </lineage>
</organism>
<accession>A0A1H5KWN6</accession>
<evidence type="ECO:0000313" key="2">
    <source>
        <dbReference type="Proteomes" id="UP000198985"/>
    </source>
</evidence>
<name>A0A1H5KWN6_9PSED</name>
<dbReference type="EMBL" id="FNTY01000002">
    <property type="protein sequence ID" value="SEE69120.1"/>
    <property type="molecule type" value="Genomic_DNA"/>
</dbReference>